<dbReference type="EMBL" id="LR796696">
    <property type="protein sequence ID" value="CAB4160096.1"/>
    <property type="molecule type" value="Genomic_DNA"/>
</dbReference>
<evidence type="ECO:0000313" key="1">
    <source>
        <dbReference type="EMBL" id="CAB4160096.1"/>
    </source>
</evidence>
<gene>
    <name evidence="1" type="ORF">UFOVP724_72</name>
</gene>
<organism evidence="1">
    <name type="scientific">uncultured Caudovirales phage</name>
    <dbReference type="NCBI Taxonomy" id="2100421"/>
    <lineage>
        <taxon>Viruses</taxon>
        <taxon>Duplodnaviria</taxon>
        <taxon>Heunggongvirae</taxon>
        <taxon>Uroviricota</taxon>
        <taxon>Caudoviricetes</taxon>
        <taxon>Peduoviridae</taxon>
        <taxon>Maltschvirus</taxon>
        <taxon>Maltschvirus maltsch</taxon>
    </lineage>
</organism>
<protein>
    <submittedName>
        <fullName evidence="1">Uncharacterized protein</fullName>
    </submittedName>
</protein>
<reference evidence="1" key="1">
    <citation type="submission" date="2020-04" db="EMBL/GenBank/DDBJ databases">
        <authorList>
            <person name="Chiriac C."/>
            <person name="Salcher M."/>
            <person name="Ghai R."/>
            <person name="Kavagutti S V."/>
        </authorList>
    </citation>
    <scope>NUCLEOTIDE SEQUENCE</scope>
</reference>
<name>A0A6J5NR04_9CAUD</name>
<accession>A0A6J5NR04</accession>
<proteinExistence type="predicted"/>
<sequence>MKRYCFNAEACGWVEYIEPEEFDPKQERFFYCPECRFLAAIVPNDFSLDDKTQFKIATEDEDDSNEE</sequence>